<dbReference type="InterPro" id="IPR012337">
    <property type="entry name" value="RNaseH-like_sf"/>
</dbReference>
<dbReference type="InterPro" id="IPR036397">
    <property type="entry name" value="RNaseH_sf"/>
</dbReference>
<dbReference type="Pfam" id="PF13333">
    <property type="entry name" value="rve_2"/>
    <property type="match status" value="1"/>
</dbReference>
<dbReference type="KEGG" id="bko:CKF48_16385"/>
<name>A0A248THV4_9BACI</name>
<dbReference type="Pfam" id="PF13518">
    <property type="entry name" value="HTH_28"/>
    <property type="match status" value="1"/>
</dbReference>
<dbReference type="KEGG" id="bko:CKF48_23065"/>
<feature type="domain" description="Integrase catalytic" evidence="3">
    <location>
        <begin position="284"/>
        <end position="445"/>
    </location>
</feature>
<dbReference type="EMBL" id="CP022983">
    <property type="protein sequence ID" value="ASV68723.1"/>
    <property type="molecule type" value="Genomic_DNA"/>
</dbReference>
<dbReference type="Proteomes" id="UP000215137">
    <property type="component" value="Chromosome"/>
</dbReference>
<dbReference type="GO" id="GO:0015074">
    <property type="term" value="P:DNA integration"/>
    <property type="evidence" value="ECO:0007669"/>
    <property type="project" value="InterPro"/>
</dbReference>
<dbReference type="Pfam" id="PF13276">
    <property type="entry name" value="HTH_21"/>
    <property type="match status" value="1"/>
</dbReference>
<reference evidence="4 7" key="1">
    <citation type="submission" date="2017-08" db="EMBL/GenBank/DDBJ databases">
        <title>Complete Genome Sequence of Bacillus kochii Oregon-R-modENCODE STRAIN BDGP4, isolated from Drosophila melanogaster gut.</title>
        <authorList>
            <person name="Wan K.H."/>
            <person name="Yu C."/>
            <person name="Park S."/>
            <person name="Hammonds A.S."/>
            <person name="Booth B.W."/>
            <person name="Celniker S.E."/>
        </authorList>
    </citation>
    <scope>NUCLEOTIDE SEQUENCE [LARGE SCALE GENOMIC DNA]</scope>
    <source>
        <strain evidence="4 7">BDGP4</strain>
        <plasmid evidence="7">pbkbdgp4a</plasmid>
        <plasmid evidence="6">pBkBDGP4A</plasmid>
    </source>
</reference>
<dbReference type="Pfam" id="PF01527">
    <property type="entry name" value="HTH_Tnp_1"/>
    <property type="match status" value="1"/>
</dbReference>
<geneLocation type="plasmid" evidence="7">
    <name>pbkbdgp4a</name>
</geneLocation>
<keyword evidence="6" id="KW-0614">Plasmid</keyword>
<dbReference type="GO" id="GO:0006313">
    <property type="term" value="P:DNA transposition"/>
    <property type="evidence" value="ECO:0007669"/>
    <property type="project" value="InterPro"/>
</dbReference>
<dbReference type="Proteomes" id="UP000215137">
    <property type="component" value="Plasmid pBkBDGP4A"/>
</dbReference>
<dbReference type="Gene3D" id="1.10.10.10">
    <property type="entry name" value="Winged helix-like DNA-binding domain superfamily/Winged helix DNA-binding domain"/>
    <property type="match status" value="2"/>
</dbReference>
<comment type="function">
    <text evidence="1">Involved in the transposition of the insertion sequence.</text>
</comment>
<accession>A0A248THV4</accession>
<evidence type="ECO:0000313" key="5">
    <source>
        <dbReference type="EMBL" id="ASV68723.1"/>
    </source>
</evidence>
<dbReference type="GO" id="GO:0003677">
    <property type="term" value="F:DNA binding"/>
    <property type="evidence" value="ECO:0007669"/>
    <property type="project" value="InterPro"/>
</dbReference>
<dbReference type="Gene3D" id="3.30.420.10">
    <property type="entry name" value="Ribonuclease H-like superfamily/Ribonuclease H"/>
    <property type="match status" value="1"/>
</dbReference>
<protein>
    <submittedName>
        <fullName evidence="4">IS3 family transposase</fullName>
    </submittedName>
</protein>
<dbReference type="InterPro" id="IPR055247">
    <property type="entry name" value="InsJ-like_HTH"/>
</dbReference>
<evidence type="ECO:0000256" key="1">
    <source>
        <dbReference type="ARBA" id="ARBA00002286"/>
    </source>
</evidence>
<dbReference type="InterPro" id="IPR009057">
    <property type="entry name" value="Homeodomain-like_sf"/>
</dbReference>
<dbReference type="InterPro" id="IPR036388">
    <property type="entry name" value="WH-like_DNA-bd_sf"/>
</dbReference>
<dbReference type="GO" id="GO:0004803">
    <property type="term" value="F:transposase activity"/>
    <property type="evidence" value="ECO:0007669"/>
    <property type="project" value="InterPro"/>
</dbReference>
<evidence type="ECO:0000313" key="7">
    <source>
        <dbReference type="Proteomes" id="UP000215137"/>
    </source>
</evidence>
<dbReference type="PROSITE" id="PS50994">
    <property type="entry name" value="INTEGRASE"/>
    <property type="match status" value="1"/>
</dbReference>
<dbReference type="RefSeq" id="WP_095371363.1">
    <property type="nucleotide sequence ID" value="NZ_CP022983.1"/>
</dbReference>
<dbReference type="EMBL" id="CP022983">
    <property type="protein sequence ID" value="ASV67794.1"/>
    <property type="molecule type" value="Genomic_DNA"/>
</dbReference>
<dbReference type="InterPro" id="IPR001584">
    <property type="entry name" value="Integrase_cat-core"/>
</dbReference>
<proteinExistence type="predicted"/>
<dbReference type="KEGG" id="bko:CKF48_11035"/>
<dbReference type="AlphaFoldDB" id="A0A248THV4"/>
<evidence type="ECO:0000313" key="6">
    <source>
        <dbReference type="EMBL" id="ASV70171.1"/>
    </source>
</evidence>
<feature type="region of interest" description="Disordered" evidence="2">
    <location>
        <begin position="111"/>
        <end position="130"/>
    </location>
</feature>
<dbReference type="EMBL" id="CP022984">
    <property type="protein sequence ID" value="ASV70171.1"/>
    <property type="molecule type" value="Genomic_DNA"/>
</dbReference>
<evidence type="ECO:0000313" key="4">
    <source>
        <dbReference type="EMBL" id="ASV67794.1"/>
    </source>
</evidence>
<dbReference type="OrthoDB" id="9781005at2"/>
<evidence type="ECO:0000259" key="3">
    <source>
        <dbReference type="PROSITE" id="PS50994"/>
    </source>
</evidence>
<dbReference type="InterPro" id="IPR048020">
    <property type="entry name" value="Transpos_IS3"/>
</dbReference>
<dbReference type="Pfam" id="PF00665">
    <property type="entry name" value="rve"/>
    <property type="match status" value="1"/>
</dbReference>
<dbReference type="InterPro" id="IPR002514">
    <property type="entry name" value="Transposase_8"/>
</dbReference>
<dbReference type="InterPro" id="IPR025948">
    <property type="entry name" value="HTH-like_dom"/>
</dbReference>
<dbReference type="NCBIfam" id="NF033516">
    <property type="entry name" value="transpos_IS3"/>
    <property type="match status" value="1"/>
</dbReference>
<sequence length="449" mass="52760">MSKFTAEMKLQAVTRYLSGKESYREIGESIGIDHKSIVKWVRQYNYNGSEALVKRCTSYTQMFKLEVLQYMTENGTSLCETAAIFNIPAHSTLAVWKRKFETQGIDALQSQEQGRLSMKKGSNKQSSTDRSFEVLENRIKQLEMENEYFKKVECLSSKQGKITKQDKAQVVYELRHKYSVKSLVKLAGIPRSTYYNLVKRMNRLDPDTDIKGEIQAIYEEHEGRYGYRRIRDELVNRGKKVNHKKVQRIMKELGLRCLVRMKRYKSYKGTVGKIAPNHLDRQFSADAPNEKWVTDITEFKLFGEKLYLSPVLDLFNGEIITYTIGFRPTYSLVSDMLEKALESLPERHQLLMHSDQGWHYQMNQYRNLLQAKGVKQSMSRKGNCYDNSVMENFFGILKSELLYFKEFESVNHFKLELEKYIEYYNRKRLKGKLKMSPVQYRTHFEQVAS</sequence>
<dbReference type="InterPro" id="IPR050900">
    <property type="entry name" value="Transposase_IS3/IS150/IS904"/>
</dbReference>
<gene>
    <name evidence="4" type="ORF">CKF48_11035</name>
    <name evidence="5" type="ORF">CKF48_16385</name>
    <name evidence="6" type="ORF">CKF48_23065</name>
</gene>
<evidence type="ECO:0000256" key="2">
    <source>
        <dbReference type="SAM" id="MobiDB-lite"/>
    </source>
</evidence>
<geneLocation type="plasmid" evidence="6">
    <name>pBkBDGP4A</name>
</geneLocation>
<dbReference type="PANTHER" id="PTHR46889">
    <property type="entry name" value="TRANSPOSASE INSF FOR INSERTION SEQUENCE IS3B-RELATED"/>
    <property type="match status" value="1"/>
</dbReference>
<dbReference type="SUPFAM" id="SSF46689">
    <property type="entry name" value="Homeodomain-like"/>
    <property type="match status" value="2"/>
</dbReference>
<organism evidence="4 7">
    <name type="scientific">Cytobacillus kochii</name>
    <dbReference type="NCBI Taxonomy" id="859143"/>
    <lineage>
        <taxon>Bacteria</taxon>
        <taxon>Bacillati</taxon>
        <taxon>Bacillota</taxon>
        <taxon>Bacilli</taxon>
        <taxon>Bacillales</taxon>
        <taxon>Bacillaceae</taxon>
        <taxon>Cytobacillus</taxon>
    </lineage>
</organism>
<dbReference type="SUPFAM" id="SSF53098">
    <property type="entry name" value="Ribonuclease H-like"/>
    <property type="match status" value="1"/>
</dbReference>
<keyword evidence="7" id="KW-1185">Reference proteome</keyword>